<protein>
    <submittedName>
        <fullName evidence="4">Mannosyltransferase</fullName>
    </submittedName>
</protein>
<dbReference type="EMBL" id="JJML01000025">
    <property type="protein sequence ID" value="KGF72517.1"/>
    <property type="molecule type" value="Genomic_DNA"/>
</dbReference>
<dbReference type="Pfam" id="PF13439">
    <property type="entry name" value="Glyco_transf_4"/>
    <property type="match status" value="1"/>
</dbReference>
<evidence type="ECO:0000259" key="3">
    <source>
        <dbReference type="Pfam" id="PF13439"/>
    </source>
</evidence>
<keyword evidence="4" id="KW-0328">Glycosyltransferase</keyword>
<dbReference type="Pfam" id="PF00534">
    <property type="entry name" value="Glycos_transf_1"/>
    <property type="match status" value="1"/>
</dbReference>
<proteinExistence type="predicted"/>
<dbReference type="GO" id="GO:0016757">
    <property type="term" value="F:glycosyltransferase activity"/>
    <property type="evidence" value="ECO:0007669"/>
    <property type="project" value="UniProtKB-KW"/>
</dbReference>
<dbReference type="InterPro" id="IPR001296">
    <property type="entry name" value="Glyco_trans_1"/>
</dbReference>
<dbReference type="Proteomes" id="UP000030170">
    <property type="component" value="Unassembled WGS sequence"/>
</dbReference>
<keyword evidence="1 4" id="KW-0808">Transferase</keyword>
<evidence type="ECO:0000313" key="5">
    <source>
        <dbReference type="Proteomes" id="UP000030170"/>
    </source>
</evidence>
<accession>A0A098TKZ4</accession>
<evidence type="ECO:0000313" key="4">
    <source>
        <dbReference type="EMBL" id="KGF72517.1"/>
    </source>
</evidence>
<keyword evidence="5" id="KW-1185">Reference proteome</keyword>
<gene>
    <name evidence="4" type="ORF">DO97_08210</name>
</gene>
<evidence type="ECO:0000256" key="1">
    <source>
        <dbReference type="ARBA" id="ARBA00022679"/>
    </source>
</evidence>
<evidence type="ECO:0000259" key="2">
    <source>
        <dbReference type="Pfam" id="PF00534"/>
    </source>
</evidence>
<dbReference type="FunFam" id="3.40.50.2000:FF:000119">
    <property type="entry name" value="Glycosyl transferase group 1"/>
    <property type="match status" value="1"/>
</dbReference>
<dbReference type="STRING" id="1497020.DO97_08210"/>
<organism evidence="4 5">
    <name type="scientific">Neosynechococcus sphagnicola sy1</name>
    <dbReference type="NCBI Taxonomy" id="1497020"/>
    <lineage>
        <taxon>Bacteria</taxon>
        <taxon>Bacillati</taxon>
        <taxon>Cyanobacteriota</taxon>
        <taxon>Cyanophyceae</taxon>
        <taxon>Neosynechococcales</taxon>
        <taxon>Neosynechococcaceae</taxon>
        <taxon>Neosynechococcus</taxon>
    </lineage>
</organism>
<reference evidence="4 5" key="1">
    <citation type="journal article" date="2014" name="Mol. Ecol.">
        <title>Evolution of Synechococcus.</title>
        <authorList>
            <person name="Dvorak P."/>
            <person name="Casamatta D."/>
            <person name="Hasler P."/>
            <person name="Poulickova A."/>
            <person name="Ondrej V."/>
            <person name="Sanges R."/>
        </authorList>
    </citation>
    <scope>NUCLEOTIDE SEQUENCE [LARGE SCALE GENOMIC DNA]</scope>
    <source>
        <strain evidence="4 5">CAUP A 1101</strain>
    </source>
</reference>
<dbReference type="AlphaFoldDB" id="A0A098TKZ4"/>
<dbReference type="InterPro" id="IPR028098">
    <property type="entry name" value="Glyco_trans_4-like_N"/>
</dbReference>
<feature type="domain" description="Glycosyl transferase family 1" evidence="2">
    <location>
        <begin position="182"/>
        <end position="334"/>
    </location>
</feature>
<dbReference type="PANTHER" id="PTHR46401:SF2">
    <property type="entry name" value="GLYCOSYLTRANSFERASE WBBK-RELATED"/>
    <property type="match status" value="1"/>
</dbReference>
<comment type="caution">
    <text evidence="4">The sequence shown here is derived from an EMBL/GenBank/DDBJ whole genome shotgun (WGS) entry which is preliminary data.</text>
</comment>
<dbReference type="GO" id="GO:0009103">
    <property type="term" value="P:lipopolysaccharide biosynthetic process"/>
    <property type="evidence" value="ECO:0007669"/>
    <property type="project" value="TreeGrafter"/>
</dbReference>
<name>A0A098TKZ4_9CYAN</name>
<dbReference type="SUPFAM" id="SSF53756">
    <property type="entry name" value="UDP-Glycosyltransferase/glycogen phosphorylase"/>
    <property type="match status" value="1"/>
</dbReference>
<dbReference type="CDD" id="cd03809">
    <property type="entry name" value="GT4_MtfB-like"/>
    <property type="match status" value="1"/>
</dbReference>
<sequence>MAILANSLLINLSFLIPQPTGLSTYASNLLPYFKSLDPILLTSRSFPDYACYPVAGNLTADKGTRGHFNRLLWTQFQLPKLYRNLAARLLFSPITEAPLSVSCRTVVMFHDLIPLRFPRRFSPLTPYFRYYIPQVLRQSLHIVCNSEASARDLVDFYGIPARQITPIPLAHDPQHFRFLDLPTQNYFLYLGRTVPYKNLQRVIAALSAIPHSDAQLWVAGPPDPRYLPRLNQQIVNLGLAARVKFLGYVAYENLPVLINQAIALVFPSLWEGFGLPALEAMACGTPVITSNLSSLPEVTRDAALLVNPYEVGAIAQAMEMVATDTQLHQHLRGAGLQRAAEFSWAKTGEATAAILRRYLG</sequence>
<dbReference type="RefSeq" id="WP_193365073.1">
    <property type="nucleotide sequence ID" value="NZ_JJML01000025.1"/>
</dbReference>
<dbReference type="Gene3D" id="3.40.50.2000">
    <property type="entry name" value="Glycogen Phosphorylase B"/>
    <property type="match status" value="2"/>
</dbReference>
<feature type="domain" description="Glycosyltransferase subfamily 4-like N-terminal" evidence="3">
    <location>
        <begin position="64"/>
        <end position="174"/>
    </location>
</feature>
<dbReference type="PANTHER" id="PTHR46401">
    <property type="entry name" value="GLYCOSYLTRANSFERASE WBBK-RELATED"/>
    <property type="match status" value="1"/>
</dbReference>